<name>A0A2P2R0H1_RHIMU</name>
<feature type="signal peptide" evidence="1">
    <location>
        <begin position="1"/>
        <end position="15"/>
    </location>
</feature>
<sequence>MLLFLFISSLTNLQSNPISFPCSKSQKEKYITSQRFFLVLGRKLSTG</sequence>
<dbReference type="AlphaFoldDB" id="A0A2P2R0H1"/>
<reference evidence="2" key="1">
    <citation type="submission" date="2018-02" db="EMBL/GenBank/DDBJ databases">
        <title>Rhizophora mucronata_Transcriptome.</title>
        <authorList>
            <person name="Meera S.P."/>
            <person name="Sreeshan A."/>
            <person name="Augustine A."/>
        </authorList>
    </citation>
    <scope>NUCLEOTIDE SEQUENCE</scope>
    <source>
        <tissue evidence="2">Leaf</tissue>
    </source>
</reference>
<dbReference type="EMBL" id="GGEC01092254">
    <property type="protein sequence ID" value="MBX72738.1"/>
    <property type="molecule type" value="Transcribed_RNA"/>
</dbReference>
<organism evidence="2">
    <name type="scientific">Rhizophora mucronata</name>
    <name type="common">Asiatic mangrove</name>
    <dbReference type="NCBI Taxonomy" id="61149"/>
    <lineage>
        <taxon>Eukaryota</taxon>
        <taxon>Viridiplantae</taxon>
        <taxon>Streptophyta</taxon>
        <taxon>Embryophyta</taxon>
        <taxon>Tracheophyta</taxon>
        <taxon>Spermatophyta</taxon>
        <taxon>Magnoliopsida</taxon>
        <taxon>eudicotyledons</taxon>
        <taxon>Gunneridae</taxon>
        <taxon>Pentapetalae</taxon>
        <taxon>rosids</taxon>
        <taxon>fabids</taxon>
        <taxon>Malpighiales</taxon>
        <taxon>Rhizophoraceae</taxon>
        <taxon>Rhizophora</taxon>
    </lineage>
</organism>
<evidence type="ECO:0000313" key="2">
    <source>
        <dbReference type="EMBL" id="MBX72738.1"/>
    </source>
</evidence>
<evidence type="ECO:0000256" key="1">
    <source>
        <dbReference type="SAM" id="SignalP"/>
    </source>
</evidence>
<proteinExistence type="predicted"/>
<accession>A0A2P2R0H1</accession>
<feature type="chain" id="PRO_5015165001" evidence="1">
    <location>
        <begin position="16"/>
        <end position="47"/>
    </location>
</feature>
<keyword evidence="1" id="KW-0732">Signal</keyword>
<protein>
    <submittedName>
        <fullName evidence="2">Uncharacterized protein</fullName>
    </submittedName>
</protein>